<dbReference type="SUPFAM" id="SSF53383">
    <property type="entry name" value="PLP-dependent transferases"/>
    <property type="match status" value="1"/>
</dbReference>
<evidence type="ECO:0000256" key="4">
    <source>
        <dbReference type="ARBA" id="ARBA00022679"/>
    </source>
</evidence>
<keyword evidence="4" id="KW-0808">Transferase</keyword>
<proteinExistence type="inferred from homology"/>
<reference evidence="8 9" key="1">
    <citation type="journal article" date="2010" name="Stand. Genomic Sci.">
        <title>Complete genome sequence of Conexibacter woesei type strain (ID131577).</title>
        <authorList>
            <person name="Pukall R."/>
            <person name="Lapidus A."/>
            <person name="Glavina Del Rio T."/>
            <person name="Copeland A."/>
            <person name="Tice H."/>
            <person name="Cheng J.-F."/>
            <person name="Lucas S."/>
            <person name="Chen F."/>
            <person name="Nolan M."/>
            <person name="Bruce D."/>
            <person name="Goodwin L."/>
            <person name="Pitluck S."/>
            <person name="Mavromatis K."/>
            <person name="Ivanova N."/>
            <person name="Ovchinnikova G."/>
            <person name="Pati A."/>
            <person name="Chen A."/>
            <person name="Palaniappan K."/>
            <person name="Land M."/>
            <person name="Hauser L."/>
            <person name="Chang Y.-J."/>
            <person name="Jeffries C.D."/>
            <person name="Chain P."/>
            <person name="Meincke L."/>
            <person name="Sims D."/>
            <person name="Brettin T."/>
            <person name="Detter J.C."/>
            <person name="Rohde M."/>
            <person name="Goeker M."/>
            <person name="Bristow J."/>
            <person name="Eisen J.A."/>
            <person name="Markowitz V."/>
            <person name="Kyrpides N.C."/>
            <person name="Klenk H.-P."/>
            <person name="Hugenholtz P."/>
        </authorList>
    </citation>
    <scope>NUCLEOTIDE SEQUENCE [LARGE SCALE GENOMIC DNA]</scope>
    <source>
        <strain evidence="9">DSM 14684 / CIP 108061 / JCM 11494 / NBRC 100937 / ID131577</strain>
    </source>
</reference>
<dbReference type="Proteomes" id="UP000008229">
    <property type="component" value="Chromosome"/>
</dbReference>
<dbReference type="eggNOG" id="COG0520">
    <property type="taxonomic scope" value="Bacteria"/>
</dbReference>
<evidence type="ECO:0000313" key="9">
    <source>
        <dbReference type="Proteomes" id="UP000008229"/>
    </source>
</evidence>
<dbReference type="AlphaFoldDB" id="D3EZG4"/>
<accession>D3EZG4</accession>
<evidence type="ECO:0000256" key="1">
    <source>
        <dbReference type="ARBA" id="ARBA00001933"/>
    </source>
</evidence>
<dbReference type="NCBIfam" id="TIGR01979">
    <property type="entry name" value="sufS"/>
    <property type="match status" value="1"/>
</dbReference>
<evidence type="ECO:0000259" key="7">
    <source>
        <dbReference type="Pfam" id="PF00266"/>
    </source>
</evidence>
<dbReference type="PANTHER" id="PTHR43586:SF8">
    <property type="entry name" value="CYSTEINE DESULFURASE 1, CHLOROPLASTIC"/>
    <property type="match status" value="1"/>
</dbReference>
<organism evidence="8 9">
    <name type="scientific">Conexibacter woesei (strain DSM 14684 / CCUG 47730 / CIP 108061 / JCM 11494 / NBRC 100937 / ID131577)</name>
    <dbReference type="NCBI Taxonomy" id="469383"/>
    <lineage>
        <taxon>Bacteria</taxon>
        <taxon>Bacillati</taxon>
        <taxon>Actinomycetota</taxon>
        <taxon>Thermoleophilia</taxon>
        <taxon>Solirubrobacterales</taxon>
        <taxon>Conexibacteraceae</taxon>
        <taxon>Conexibacter</taxon>
    </lineage>
</organism>
<dbReference type="KEGG" id="cwo:Cwoe_5397"/>
<evidence type="ECO:0000256" key="5">
    <source>
        <dbReference type="ARBA" id="ARBA00022898"/>
    </source>
</evidence>
<dbReference type="PANTHER" id="PTHR43586">
    <property type="entry name" value="CYSTEINE DESULFURASE"/>
    <property type="match status" value="1"/>
</dbReference>
<dbReference type="CDD" id="cd06453">
    <property type="entry name" value="SufS_like"/>
    <property type="match status" value="1"/>
</dbReference>
<reference evidence="9" key="2">
    <citation type="submission" date="2010-01" db="EMBL/GenBank/DDBJ databases">
        <title>The complete genome of Conexibacter woesei DSM 14684.</title>
        <authorList>
            <consortium name="US DOE Joint Genome Institute (JGI-PGF)"/>
            <person name="Lucas S."/>
            <person name="Copeland A."/>
            <person name="Lapidus A."/>
            <person name="Glavina del Rio T."/>
            <person name="Dalin E."/>
            <person name="Tice H."/>
            <person name="Bruce D."/>
            <person name="Goodwin L."/>
            <person name="Pitluck S."/>
            <person name="Kyrpides N."/>
            <person name="Mavromatis K."/>
            <person name="Ivanova N."/>
            <person name="Mikhailova N."/>
            <person name="Chertkov O."/>
            <person name="Brettin T."/>
            <person name="Detter J.C."/>
            <person name="Han C."/>
            <person name="Larimer F."/>
            <person name="Land M."/>
            <person name="Hauser L."/>
            <person name="Markowitz V."/>
            <person name="Cheng J.-F."/>
            <person name="Hugenholtz P."/>
            <person name="Woyke T."/>
            <person name="Wu D."/>
            <person name="Pukall R."/>
            <person name="Steenblock K."/>
            <person name="Schneider S."/>
            <person name="Klenk H.-P."/>
            <person name="Eisen J.A."/>
        </authorList>
    </citation>
    <scope>NUCLEOTIDE SEQUENCE [LARGE SCALE GENOMIC DNA]</scope>
    <source>
        <strain evidence="9">DSM 14684 / CIP 108061 / JCM 11494 / NBRC 100937 / ID131577</strain>
    </source>
</reference>
<dbReference type="EC" id="2.8.1.7" evidence="3"/>
<name>D3EZG4_CONWI</name>
<evidence type="ECO:0000256" key="2">
    <source>
        <dbReference type="ARBA" id="ARBA00010447"/>
    </source>
</evidence>
<dbReference type="GO" id="GO:0030170">
    <property type="term" value="F:pyridoxal phosphate binding"/>
    <property type="evidence" value="ECO:0007669"/>
    <property type="project" value="InterPro"/>
</dbReference>
<dbReference type="InterPro" id="IPR000192">
    <property type="entry name" value="Aminotrans_V_dom"/>
</dbReference>
<dbReference type="OrthoDB" id="9804366at2"/>
<dbReference type="RefSeq" id="WP_012936853.1">
    <property type="nucleotide sequence ID" value="NC_013739.1"/>
</dbReference>
<dbReference type="Gene3D" id="3.90.1150.10">
    <property type="entry name" value="Aspartate Aminotransferase, domain 1"/>
    <property type="match status" value="1"/>
</dbReference>
<dbReference type="InterPro" id="IPR010970">
    <property type="entry name" value="Cys_dSase_SufS"/>
</dbReference>
<dbReference type="InterPro" id="IPR016454">
    <property type="entry name" value="Cysteine_dSase"/>
</dbReference>
<keyword evidence="9" id="KW-1185">Reference proteome</keyword>
<dbReference type="STRING" id="469383.Cwoe_5397"/>
<evidence type="ECO:0000256" key="6">
    <source>
        <dbReference type="ARBA" id="ARBA00050776"/>
    </source>
</evidence>
<dbReference type="GO" id="GO:0006534">
    <property type="term" value="P:cysteine metabolic process"/>
    <property type="evidence" value="ECO:0007669"/>
    <property type="project" value="InterPro"/>
</dbReference>
<dbReference type="InterPro" id="IPR015424">
    <property type="entry name" value="PyrdxlP-dep_Trfase"/>
</dbReference>
<sequence>MTAASSIAAFDAAAVAAQFPILQREIGGKRIVYLDSGATAQKPDAVIAAIEQSFRLHNANIHRGVYTLAQEATERFEGARERIARFVGARPAETIFTKNVTEAINLVAYSWGRANVGAGDTIVLTPMEHHANIVPWQQLAKAVGARLAYVELTADGRLDLDSLDALLARAPKLVAVAHVSNVLGTVNPVQEIVRRAHAAGAVVLVDGAQAVPQMPVDVAAIGADFYGFTGHKVYGPTGVGVLHGRRELLEEMEPFLTGGDMIGTVDFDSSTWKELPWKFEAGTSPYVEATALGAAVEWLDELGVTAVHAHEREITRYALERLTEVPGLSVYGPAAEHRGALVSFAIDGVHPHDVAELLGREQICVRAGHHCAQPLMRRLGVPATTRASFAAHTTTADVDALIDGLHEVRRIFQL</sequence>
<dbReference type="InterPro" id="IPR015422">
    <property type="entry name" value="PyrdxlP-dep_Trfase_small"/>
</dbReference>
<evidence type="ECO:0000313" key="8">
    <source>
        <dbReference type="EMBL" id="ADB53802.1"/>
    </source>
</evidence>
<dbReference type="GO" id="GO:0031071">
    <property type="term" value="F:cysteine desulfurase activity"/>
    <property type="evidence" value="ECO:0007669"/>
    <property type="project" value="UniProtKB-EC"/>
</dbReference>
<protein>
    <recommendedName>
        <fullName evidence="3">cysteine desulfurase</fullName>
        <ecNumber evidence="3">2.8.1.7</ecNumber>
    </recommendedName>
</protein>
<comment type="similarity">
    <text evidence="2">Belongs to the class-V pyridoxal-phosphate-dependent aminotransferase family. Csd subfamily.</text>
</comment>
<dbReference type="Gene3D" id="3.40.640.10">
    <property type="entry name" value="Type I PLP-dependent aspartate aminotransferase-like (Major domain)"/>
    <property type="match status" value="1"/>
</dbReference>
<gene>
    <name evidence="8" type="ordered locus">Cwoe_5397</name>
</gene>
<feature type="domain" description="Aminotransferase class V" evidence="7">
    <location>
        <begin position="32"/>
        <end position="401"/>
    </location>
</feature>
<dbReference type="EMBL" id="CP001854">
    <property type="protein sequence ID" value="ADB53802.1"/>
    <property type="molecule type" value="Genomic_DNA"/>
</dbReference>
<dbReference type="Pfam" id="PF00266">
    <property type="entry name" value="Aminotran_5"/>
    <property type="match status" value="1"/>
</dbReference>
<keyword evidence="5" id="KW-0663">Pyridoxal phosphate</keyword>
<evidence type="ECO:0000256" key="3">
    <source>
        <dbReference type="ARBA" id="ARBA00012239"/>
    </source>
</evidence>
<dbReference type="HOGENOM" id="CLU_003433_2_5_11"/>
<comment type="cofactor">
    <cofactor evidence="1">
        <name>pyridoxal 5'-phosphate</name>
        <dbReference type="ChEBI" id="CHEBI:597326"/>
    </cofactor>
</comment>
<comment type="catalytic activity">
    <reaction evidence="6">
        <text>(sulfur carrier)-H + L-cysteine = (sulfur carrier)-SH + L-alanine</text>
        <dbReference type="Rhea" id="RHEA:43892"/>
        <dbReference type="Rhea" id="RHEA-COMP:14737"/>
        <dbReference type="Rhea" id="RHEA-COMP:14739"/>
        <dbReference type="ChEBI" id="CHEBI:29917"/>
        <dbReference type="ChEBI" id="CHEBI:35235"/>
        <dbReference type="ChEBI" id="CHEBI:57972"/>
        <dbReference type="ChEBI" id="CHEBI:64428"/>
        <dbReference type="EC" id="2.8.1.7"/>
    </reaction>
</comment>
<dbReference type="InterPro" id="IPR015421">
    <property type="entry name" value="PyrdxlP-dep_Trfase_major"/>
</dbReference>
<dbReference type="PIRSF" id="PIRSF005572">
    <property type="entry name" value="NifS"/>
    <property type="match status" value="1"/>
</dbReference>